<organism evidence="2">
    <name type="scientific">viral metagenome</name>
    <dbReference type="NCBI Taxonomy" id="1070528"/>
    <lineage>
        <taxon>unclassified sequences</taxon>
        <taxon>metagenomes</taxon>
        <taxon>organismal metagenomes</taxon>
    </lineage>
</organism>
<feature type="transmembrane region" description="Helical" evidence="1">
    <location>
        <begin position="221"/>
        <end position="239"/>
    </location>
</feature>
<accession>A0A6C0AQ08</accession>
<proteinExistence type="predicted"/>
<evidence type="ECO:0000256" key="1">
    <source>
        <dbReference type="SAM" id="Phobius"/>
    </source>
</evidence>
<keyword evidence="1" id="KW-0472">Membrane</keyword>
<reference evidence="2" key="1">
    <citation type="journal article" date="2020" name="Nature">
        <title>Giant virus diversity and host interactions through global metagenomics.</title>
        <authorList>
            <person name="Schulz F."/>
            <person name="Roux S."/>
            <person name="Paez-Espino D."/>
            <person name="Jungbluth S."/>
            <person name="Walsh D.A."/>
            <person name="Denef V.J."/>
            <person name="McMahon K.D."/>
            <person name="Konstantinidis K.T."/>
            <person name="Eloe-Fadrosh E.A."/>
            <person name="Kyrpides N.C."/>
            <person name="Woyke T."/>
        </authorList>
    </citation>
    <scope>NUCLEOTIDE SEQUENCE</scope>
    <source>
        <strain evidence="2">GVMAG-S-1101164-72</strain>
    </source>
</reference>
<keyword evidence="1" id="KW-1133">Transmembrane helix</keyword>
<sequence>MSNICGTELPTSVNSATLMDIYSDGINPSLLGSVTIQQADRDSETGLLLNERLNQVVSNLQDKGVIPKAPAMTGAKNQATVIEKFMELEAEFIEGVKKEYCFYNSRYRFSLNDLIKTLSDGYAAQTKPDPNLVKIKLERTLALNQKLNDITQIMNAATRLRLTQSQEHNQSINALNETLMARSKKLSEESQVLTSKQSDAVLYKNMVKVTTEKANYTNNMLMIYSFLNIVAIGSLFYVYRSME</sequence>
<dbReference type="EMBL" id="MN740759">
    <property type="protein sequence ID" value="QHS81696.1"/>
    <property type="molecule type" value="Genomic_DNA"/>
</dbReference>
<evidence type="ECO:0000313" key="2">
    <source>
        <dbReference type="EMBL" id="QHS81696.1"/>
    </source>
</evidence>
<name>A0A6C0AQ08_9ZZZZ</name>
<dbReference type="AlphaFoldDB" id="A0A6C0AQ08"/>
<keyword evidence="1" id="KW-0812">Transmembrane</keyword>
<protein>
    <submittedName>
        <fullName evidence="2">Uncharacterized protein</fullName>
    </submittedName>
</protein>